<organism evidence="1 2">
    <name type="scientific">Hydra vulgaris</name>
    <name type="common">Hydra</name>
    <name type="synonym">Hydra attenuata</name>
    <dbReference type="NCBI Taxonomy" id="6087"/>
    <lineage>
        <taxon>Eukaryota</taxon>
        <taxon>Metazoa</taxon>
        <taxon>Cnidaria</taxon>
        <taxon>Hydrozoa</taxon>
        <taxon>Hydroidolina</taxon>
        <taxon>Anthoathecata</taxon>
        <taxon>Aplanulata</taxon>
        <taxon>Hydridae</taxon>
        <taxon>Hydra</taxon>
    </lineage>
</organism>
<dbReference type="PANTHER" id="PTHR33053">
    <property type="entry name" value="PROTEIN, PUTATIVE-RELATED"/>
    <property type="match status" value="1"/>
</dbReference>
<dbReference type="PANTHER" id="PTHR33053:SF24">
    <property type="entry name" value="TRANSPOSASE DOMAIN-CONTAINING PROTEIN"/>
    <property type="match status" value="1"/>
</dbReference>
<sequence>MRTEIAKREVNEDFCYFGLKQEILNKFPTLCSDNEMEVSTISFQVNIDGLPLFKSSNTQLWPILGLIKQFENKLQRNREPFVIGLYCGNSKPTDVKKFLEDFVKEVKELQLNGLIINNVHYKVELSALVCDTPARAFVKCIKGHSAYHGCDKCEQHGVYVGRVTFPETGAVLRTDNSFARMTDRHHHISESPLINIPIK</sequence>
<proteinExistence type="predicted"/>
<accession>A0ABM4BUF4</accession>
<evidence type="ECO:0000313" key="1">
    <source>
        <dbReference type="Proteomes" id="UP001652625"/>
    </source>
</evidence>
<keyword evidence="1" id="KW-1185">Reference proteome</keyword>
<name>A0ABM4BUF4_HYDVU</name>
<evidence type="ECO:0000313" key="2">
    <source>
        <dbReference type="RefSeq" id="XP_065652806.1"/>
    </source>
</evidence>
<reference evidence="2" key="1">
    <citation type="submission" date="2025-08" db="UniProtKB">
        <authorList>
            <consortium name="RefSeq"/>
        </authorList>
    </citation>
    <scope>IDENTIFICATION</scope>
</reference>
<dbReference type="RefSeq" id="XP_065652806.1">
    <property type="nucleotide sequence ID" value="XM_065796734.1"/>
</dbReference>
<dbReference type="Proteomes" id="UP001652625">
    <property type="component" value="Chromosome 05"/>
</dbReference>
<protein>
    <submittedName>
        <fullName evidence="2">Uncharacterized protein LOC136080124</fullName>
    </submittedName>
</protein>
<gene>
    <name evidence="2" type="primary">LOC136080124</name>
</gene>
<dbReference type="GeneID" id="136080124"/>